<comment type="caution">
    <text evidence="1">The sequence shown here is derived from an EMBL/GenBank/DDBJ whole genome shotgun (WGS) entry which is preliminary data.</text>
</comment>
<accession>X1KJ77</accession>
<dbReference type="Gene3D" id="3.60.15.10">
    <property type="entry name" value="Ribonuclease Z/Hydroxyacylglutathione hydrolase-like"/>
    <property type="match status" value="1"/>
</dbReference>
<dbReference type="SUPFAM" id="SSF56281">
    <property type="entry name" value="Metallo-hydrolase/oxidoreductase"/>
    <property type="match status" value="1"/>
</dbReference>
<organism evidence="1">
    <name type="scientific">marine sediment metagenome</name>
    <dbReference type="NCBI Taxonomy" id="412755"/>
    <lineage>
        <taxon>unclassified sequences</taxon>
        <taxon>metagenomes</taxon>
        <taxon>ecological metagenomes</taxon>
    </lineage>
</organism>
<sequence length="49" mass="5588">SVSTDLMQVMESVKKIARLDFNVLCFGHGRPLTRDTRTALQKLIEKIKV</sequence>
<proteinExistence type="predicted"/>
<gene>
    <name evidence="1" type="ORF">S06H3_12283</name>
</gene>
<dbReference type="AlphaFoldDB" id="X1KJ77"/>
<evidence type="ECO:0000313" key="1">
    <source>
        <dbReference type="EMBL" id="GAI06743.1"/>
    </source>
</evidence>
<evidence type="ECO:0008006" key="2">
    <source>
        <dbReference type="Google" id="ProtNLM"/>
    </source>
</evidence>
<feature type="non-terminal residue" evidence="1">
    <location>
        <position position="1"/>
    </location>
</feature>
<name>X1KJ77_9ZZZZ</name>
<protein>
    <recommendedName>
        <fullName evidence="2">MBL fold metallo-hydrolase</fullName>
    </recommendedName>
</protein>
<dbReference type="EMBL" id="BARV01006018">
    <property type="protein sequence ID" value="GAI06743.1"/>
    <property type="molecule type" value="Genomic_DNA"/>
</dbReference>
<reference evidence="1" key="1">
    <citation type="journal article" date="2014" name="Front. Microbiol.">
        <title>High frequency of phylogenetically diverse reductive dehalogenase-homologous genes in deep subseafloor sedimentary metagenomes.</title>
        <authorList>
            <person name="Kawai M."/>
            <person name="Futagami T."/>
            <person name="Toyoda A."/>
            <person name="Takaki Y."/>
            <person name="Nishi S."/>
            <person name="Hori S."/>
            <person name="Arai W."/>
            <person name="Tsubouchi T."/>
            <person name="Morono Y."/>
            <person name="Uchiyama I."/>
            <person name="Ito T."/>
            <person name="Fujiyama A."/>
            <person name="Inagaki F."/>
            <person name="Takami H."/>
        </authorList>
    </citation>
    <scope>NUCLEOTIDE SEQUENCE</scope>
    <source>
        <strain evidence="1">Expedition CK06-06</strain>
    </source>
</reference>
<dbReference type="InterPro" id="IPR036866">
    <property type="entry name" value="RibonucZ/Hydroxyglut_hydro"/>
</dbReference>